<gene>
    <name evidence="2" type="ORF">AVDCRST_MAG16-2657</name>
</gene>
<sequence>DPAAQLHRRARPGLRDGPGHLVLRPAPGSRGARHGARGAGARRARRPEPDCVTGAVSGTGRGGGGGRPVAGRRDPRGALRRRAGRAVARGLRRRGPGSGAVAGVL</sequence>
<dbReference type="AlphaFoldDB" id="A0A6J4MCC7"/>
<accession>A0A6J4MCC7</accession>
<evidence type="ECO:0000313" key="2">
    <source>
        <dbReference type="EMBL" id="CAA9355876.1"/>
    </source>
</evidence>
<protein>
    <submittedName>
        <fullName evidence="2">Uncharacterized protein</fullName>
    </submittedName>
</protein>
<organism evidence="2">
    <name type="scientific">uncultured Frankineae bacterium</name>
    <dbReference type="NCBI Taxonomy" id="437475"/>
    <lineage>
        <taxon>Bacteria</taxon>
        <taxon>Bacillati</taxon>
        <taxon>Actinomycetota</taxon>
        <taxon>Actinomycetes</taxon>
        <taxon>Frankiales</taxon>
        <taxon>environmental samples</taxon>
    </lineage>
</organism>
<reference evidence="2" key="1">
    <citation type="submission" date="2020-02" db="EMBL/GenBank/DDBJ databases">
        <authorList>
            <person name="Meier V. D."/>
        </authorList>
    </citation>
    <scope>NUCLEOTIDE SEQUENCE</scope>
    <source>
        <strain evidence="2">AVDCRST_MAG16</strain>
    </source>
</reference>
<feature type="compositionally biased region" description="Gly residues" evidence="1">
    <location>
        <begin position="57"/>
        <end position="68"/>
    </location>
</feature>
<proteinExistence type="predicted"/>
<feature type="non-terminal residue" evidence="2">
    <location>
        <position position="1"/>
    </location>
</feature>
<feature type="compositionally biased region" description="Basic residues" evidence="1">
    <location>
        <begin position="78"/>
        <end position="95"/>
    </location>
</feature>
<name>A0A6J4MCC7_9ACTN</name>
<evidence type="ECO:0000256" key="1">
    <source>
        <dbReference type="SAM" id="MobiDB-lite"/>
    </source>
</evidence>
<feature type="region of interest" description="Disordered" evidence="1">
    <location>
        <begin position="1"/>
        <end position="105"/>
    </location>
</feature>
<feature type="compositionally biased region" description="Basic residues" evidence="1">
    <location>
        <begin position="1"/>
        <end position="12"/>
    </location>
</feature>
<feature type="compositionally biased region" description="Gly residues" evidence="1">
    <location>
        <begin position="96"/>
        <end position="105"/>
    </location>
</feature>
<feature type="non-terminal residue" evidence="2">
    <location>
        <position position="105"/>
    </location>
</feature>
<feature type="compositionally biased region" description="Basic residues" evidence="1">
    <location>
        <begin position="31"/>
        <end position="45"/>
    </location>
</feature>
<dbReference type="EMBL" id="CADCUE010000251">
    <property type="protein sequence ID" value="CAA9355876.1"/>
    <property type="molecule type" value="Genomic_DNA"/>
</dbReference>